<evidence type="ECO:0000313" key="11">
    <source>
        <dbReference type="Proteomes" id="UP000245383"/>
    </source>
</evidence>
<dbReference type="SMART" id="SM00184">
    <property type="entry name" value="RING"/>
    <property type="match status" value="1"/>
</dbReference>
<evidence type="ECO:0000256" key="3">
    <source>
        <dbReference type="ARBA" id="ARBA00022723"/>
    </source>
</evidence>
<evidence type="ECO:0000256" key="6">
    <source>
        <dbReference type="ARBA" id="ARBA00022989"/>
    </source>
</evidence>
<dbReference type="PANTHER" id="PTHR47168">
    <property type="entry name" value="RING ZINC FINGER DOMAIN SUPERFAMILY PROTEIN-RELATED"/>
    <property type="match status" value="1"/>
</dbReference>
<keyword evidence="6" id="KW-1133">Transmembrane helix</keyword>
<keyword evidence="3" id="KW-0479">Metal-binding</keyword>
<keyword evidence="4 8" id="KW-0863">Zinc-finger</keyword>
<evidence type="ECO:0000256" key="1">
    <source>
        <dbReference type="ARBA" id="ARBA00004167"/>
    </source>
</evidence>
<dbReference type="PANTHER" id="PTHR47168:SF1">
    <property type="entry name" value="OS02G0798600 PROTEIN"/>
    <property type="match status" value="1"/>
</dbReference>
<dbReference type="InterPro" id="IPR051653">
    <property type="entry name" value="E3_ligase_sorting_rcpt"/>
</dbReference>
<evidence type="ECO:0000259" key="9">
    <source>
        <dbReference type="PROSITE" id="PS50089"/>
    </source>
</evidence>
<keyword evidence="11" id="KW-1185">Reference proteome</keyword>
<dbReference type="SUPFAM" id="SSF57850">
    <property type="entry name" value="RING/U-box"/>
    <property type="match status" value="1"/>
</dbReference>
<evidence type="ECO:0000256" key="7">
    <source>
        <dbReference type="ARBA" id="ARBA00023136"/>
    </source>
</evidence>
<reference evidence="10 11" key="1">
    <citation type="journal article" date="2018" name="MBio">
        <title>Comparative Genomics Reveals the Core Gene Toolbox for the Fungus-Insect Symbiosis.</title>
        <authorList>
            <person name="Wang Y."/>
            <person name="Stata M."/>
            <person name="Wang W."/>
            <person name="Stajich J.E."/>
            <person name="White M.M."/>
            <person name="Moncalvo J.M."/>
        </authorList>
    </citation>
    <scope>NUCLEOTIDE SEQUENCE [LARGE SCALE GENOMIC DNA]</scope>
    <source>
        <strain evidence="10 11">SWE-8-4</strain>
    </source>
</reference>
<dbReference type="EMBL" id="MBFR01000515">
    <property type="protein sequence ID" value="PVU87323.1"/>
    <property type="molecule type" value="Genomic_DNA"/>
</dbReference>
<evidence type="ECO:0000256" key="5">
    <source>
        <dbReference type="ARBA" id="ARBA00022833"/>
    </source>
</evidence>
<dbReference type="Pfam" id="PF13639">
    <property type="entry name" value="zf-RING_2"/>
    <property type="match status" value="1"/>
</dbReference>
<evidence type="ECO:0000256" key="4">
    <source>
        <dbReference type="ARBA" id="ARBA00022771"/>
    </source>
</evidence>
<dbReference type="OrthoDB" id="8062037at2759"/>
<gene>
    <name evidence="10" type="ORF">BB561_006390</name>
</gene>
<feature type="domain" description="RING-type" evidence="9">
    <location>
        <begin position="64"/>
        <end position="106"/>
    </location>
</feature>
<protein>
    <recommendedName>
        <fullName evidence="9">RING-type domain-containing protein</fullName>
    </recommendedName>
</protein>
<comment type="subcellular location">
    <subcellularLocation>
        <location evidence="1">Membrane</location>
        <topology evidence="1">Single-pass membrane protein</topology>
    </subcellularLocation>
</comment>
<keyword evidence="7" id="KW-0472">Membrane</keyword>
<dbReference type="Proteomes" id="UP000245383">
    <property type="component" value="Unassembled WGS sequence"/>
</dbReference>
<dbReference type="Gene3D" id="3.30.40.10">
    <property type="entry name" value="Zinc/RING finger domain, C3HC4 (zinc finger)"/>
    <property type="match status" value="1"/>
</dbReference>
<proteinExistence type="predicted"/>
<accession>A0A2T9Y4T4</accession>
<dbReference type="AlphaFoldDB" id="A0A2T9Y4T4"/>
<dbReference type="InterPro" id="IPR013083">
    <property type="entry name" value="Znf_RING/FYVE/PHD"/>
</dbReference>
<dbReference type="GO" id="GO:0008270">
    <property type="term" value="F:zinc ion binding"/>
    <property type="evidence" value="ECO:0007669"/>
    <property type="project" value="UniProtKB-KW"/>
</dbReference>
<sequence length="116" mass="13710">MLYGYVNKNYLLFRNNENGSLELPKLKRKARAVSNYYKAYPITNLCDIIEIKNNTIEQKKNYECTICFEEISLNAAIRAIPCKHIFHLECLDVWVIQQNPFCPLCRFDICGHYINR</sequence>
<keyword evidence="5" id="KW-0862">Zinc</keyword>
<dbReference type="InterPro" id="IPR001841">
    <property type="entry name" value="Znf_RING"/>
</dbReference>
<dbReference type="GO" id="GO:0016020">
    <property type="term" value="C:membrane"/>
    <property type="evidence" value="ECO:0007669"/>
    <property type="project" value="UniProtKB-SubCell"/>
</dbReference>
<evidence type="ECO:0000256" key="8">
    <source>
        <dbReference type="PROSITE-ProRule" id="PRU00175"/>
    </source>
</evidence>
<name>A0A2T9Y4T4_9FUNG</name>
<evidence type="ECO:0000313" key="10">
    <source>
        <dbReference type="EMBL" id="PVU87323.1"/>
    </source>
</evidence>
<comment type="caution">
    <text evidence="10">The sequence shown here is derived from an EMBL/GenBank/DDBJ whole genome shotgun (WGS) entry which is preliminary data.</text>
</comment>
<dbReference type="PROSITE" id="PS50089">
    <property type="entry name" value="ZF_RING_2"/>
    <property type="match status" value="1"/>
</dbReference>
<keyword evidence="2" id="KW-0812">Transmembrane</keyword>
<dbReference type="STRING" id="133385.A0A2T9Y4T4"/>
<organism evidence="10 11">
    <name type="scientific">Smittium simulii</name>
    <dbReference type="NCBI Taxonomy" id="133385"/>
    <lineage>
        <taxon>Eukaryota</taxon>
        <taxon>Fungi</taxon>
        <taxon>Fungi incertae sedis</taxon>
        <taxon>Zoopagomycota</taxon>
        <taxon>Kickxellomycotina</taxon>
        <taxon>Harpellomycetes</taxon>
        <taxon>Harpellales</taxon>
        <taxon>Legeriomycetaceae</taxon>
        <taxon>Smittium</taxon>
    </lineage>
</organism>
<evidence type="ECO:0000256" key="2">
    <source>
        <dbReference type="ARBA" id="ARBA00022692"/>
    </source>
</evidence>